<dbReference type="Proteomes" id="UP000019744">
    <property type="component" value="Segment"/>
</dbReference>
<dbReference type="KEGG" id="vg:19487402"/>
<evidence type="ECO:0000313" key="2">
    <source>
        <dbReference type="Proteomes" id="UP000019744"/>
    </source>
</evidence>
<gene>
    <name evidence="1" type="ORF">Bcp1_195</name>
</gene>
<accession>X2JLF1</accession>
<keyword evidence="2" id="KW-1185">Reference proteome</keyword>
<dbReference type="RefSeq" id="YP_009031477.1">
    <property type="nucleotide sequence ID" value="NC_024137.1"/>
</dbReference>
<sequence>MKQPSYKEVKNHIHNTLGLTKEDIQYMIQQTVNKELSILLRSEELHHRIQGHIETKVNDVLGRGYSKREQLVEKVEDTVRREIASRLTGLLEISIQVKVKEEE</sequence>
<proteinExistence type="predicted"/>
<evidence type="ECO:0000313" key="1">
    <source>
        <dbReference type="EMBL" id="AHN66670.1"/>
    </source>
</evidence>
<dbReference type="EMBL" id="KJ451625">
    <property type="protein sequence ID" value="AHN66670.1"/>
    <property type="molecule type" value="Genomic_DNA"/>
</dbReference>
<reference evidence="1 2" key="1">
    <citation type="journal article" date="2014" name="Genome Announc.">
        <title>Complete Genome Sequence of Bacillus cereus Sensu Lato Bacteriophage Bcp1.</title>
        <authorList>
            <person name="Schuch R."/>
            <person name="Pelzek A.J."/>
            <person name="Fazzini M.M."/>
            <person name="Nelson D.C."/>
            <person name="Fischetti V.A."/>
        </authorList>
    </citation>
    <scope>NUCLEOTIDE SEQUENCE [LARGE SCALE GENOMIC DNA]</scope>
</reference>
<dbReference type="GeneID" id="19487402"/>
<protein>
    <submittedName>
        <fullName evidence="1">Uncharacterized protein</fullName>
    </submittedName>
</protein>
<name>X2JLF1_9CAUD</name>
<organism evidence="1 2">
    <name type="scientific">Bacillus phage Bcp1</name>
    <dbReference type="NCBI Taxonomy" id="584892"/>
    <lineage>
        <taxon>Viruses</taxon>
        <taxon>Duplodnaviria</taxon>
        <taxon>Heunggongvirae</taxon>
        <taxon>Uroviricota</taxon>
        <taxon>Caudoviricetes</taxon>
        <taxon>Herelleviridae</taxon>
        <taxon>Bastillevirinae</taxon>
        <taxon>Caeruleovirus</taxon>
        <taxon>Caeruleovirus Bcp1</taxon>
    </lineage>
</organism>